<feature type="signal peptide" evidence="4">
    <location>
        <begin position="1"/>
        <end position="28"/>
    </location>
</feature>
<evidence type="ECO:0000256" key="1">
    <source>
        <dbReference type="ARBA" id="ARBA00008725"/>
    </source>
</evidence>
<dbReference type="InterPro" id="IPR024370">
    <property type="entry name" value="PBP_domain"/>
</dbReference>
<comment type="similarity">
    <text evidence="1 4">Belongs to the PstS family.</text>
</comment>
<dbReference type="SUPFAM" id="SSF53850">
    <property type="entry name" value="Periplasmic binding protein-like II"/>
    <property type="match status" value="1"/>
</dbReference>
<dbReference type="InterPro" id="IPR011862">
    <property type="entry name" value="Phos-bd"/>
</dbReference>
<dbReference type="NCBIfam" id="TIGR02136">
    <property type="entry name" value="ptsS_2"/>
    <property type="match status" value="1"/>
</dbReference>
<proteinExistence type="inferred from homology"/>
<protein>
    <recommendedName>
        <fullName evidence="4">Phosphate-binding protein</fullName>
    </recommendedName>
</protein>
<evidence type="ECO:0000256" key="3">
    <source>
        <dbReference type="ARBA" id="ARBA00022729"/>
    </source>
</evidence>
<feature type="domain" description="PBP" evidence="5">
    <location>
        <begin position="33"/>
        <end position="290"/>
    </location>
</feature>
<evidence type="ECO:0000313" key="7">
    <source>
        <dbReference type="Proteomes" id="UP000767446"/>
    </source>
</evidence>
<evidence type="ECO:0000256" key="4">
    <source>
        <dbReference type="RuleBase" id="RU367119"/>
    </source>
</evidence>
<feature type="chain" id="PRO_5038159162" description="Phosphate-binding protein" evidence="4">
    <location>
        <begin position="29"/>
        <end position="346"/>
    </location>
</feature>
<sequence length="346" mass="38200">MNLGKVITNPLCSIILALGILTGCATQAKKPPQTKAVDQTIKIDGSSTVYPLTKTIVEEYQNSPANLTKNVPVTVQVSGTGGGFQKFCAGETHINNASRPITTEEMEACKNKQVAYIELPIAFDAIAIVVNQQNKWLNSITTEELKKIWETAAEEKITHWNQINPDFPNEPINLFGPGIDSGTFDYFTEAIMGEPGASRSDYFASEDDYLLSQKVGEDLHALGYFSLAYEQQYNNLKLLAVDSGQGAIIPNPETIKNGAYKPLSRPLFIYVNAAAAQKNEDLRKLIDFYLEQAPEIASNLRYISLPAEAYELDKTAFHTGKVGTAFEGKSQLNLTLYELLTKQRNF</sequence>
<dbReference type="CDD" id="cd13654">
    <property type="entry name" value="PBP2_phosphate_like_2"/>
    <property type="match status" value="1"/>
</dbReference>
<evidence type="ECO:0000259" key="5">
    <source>
        <dbReference type="Pfam" id="PF12849"/>
    </source>
</evidence>
<dbReference type="AlphaFoldDB" id="A0A941JT24"/>
<name>A0A941JT24_9CHRO</name>
<dbReference type="Gene3D" id="3.40.190.10">
    <property type="entry name" value="Periplasmic binding protein-like II"/>
    <property type="match status" value="2"/>
</dbReference>
<dbReference type="PANTHER" id="PTHR30570:SF1">
    <property type="entry name" value="PHOSPHATE-BINDING PROTEIN PSTS"/>
    <property type="match status" value="1"/>
</dbReference>
<dbReference type="GO" id="GO:0006817">
    <property type="term" value="P:phosphate ion transport"/>
    <property type="evidence" value="ECO:0007669"/>
    <property type="project" value="UniProtKB-UniRule"/>
</dbReference>
<evidence type="ECO:0000313" key="6">
    <source>
        <dbReference type="EMBL" id="MBR8827832.1"/>
    </source>
</evidence>
<gene>
    <name evidence="6" type="ORF">DSM107014_07995</name>
</gene>
<keyword evidence="2 4" id="KW-0813">Transport</keyword>
<dbReference type="Proteomes" id="UP000767446">
    <property type="component" value="Unassembled WGS sequence"/>
</dbReference>
<keyword evidence="3 4" id="KW-0732">Signal</keyword>
<keyword evidence="4" id="KW-0592">Phosphate transport</keyword>
<organism evidence="6 7">
    <name type="scientific">Gomphosphaeria aponina SAG 52.96 = DSM 107014</name>
    <dbReference type="NCBI Taxonomy" id="1521640"/>
    <lineage>
        <taxon>Bacteria</taxon>
        <taxon>Bacillati</taxon>
        <taxon>Cyanobacteriota</taxon>
        <taxon>Cyanophyceae</taxon>
        <taxon>Oscillatoriophycideae</taxon>
        <taxon>Chroococcales</taxon>
        <taxon>Gomphosphaeriaceae</taxon>
        <taxon>Gomphosphaeria</taxon>
    </lineage>
</organism>
<dbReference type="EMBL" id="JADQBC010000044">
    <property type="protein sequence ID" value="MBR8827832.1"/>
    <property type="molecule type" value="Genomic_DNA"/>
</dbReference>
<dbReference type="PROSITE" id="PS51257">
    <property type="entry name" value="PROKAR_LIPOPROTEIN"/>
    <property type="match status" value="1"/>
</dbReference>
<dbReference type="GO" id="GO:0042301">
    <property type="term" value="F:phosphate ion binding"/>
    <property type="evidence" value="ECO:0007669"/>
    <property type="project" value="UniProtKB-UniRule"/>
</dbReference>
<dbReference type="Pfam" id="PF12849">
    <property type="entry name" value="PBP_like_2"/>
    <property type="match status" value="1"/>
</dbReference>
<dbReference type="InterPro" id="IPR050811">
    <property type="entry name" value="Phosphate_ABC_transporter"/>
</dbReference>
<evidence type="ECO:0000256" key="2">
    <source>
        <dbReference type="ARBA" id="ARBA00022448"/>
    </source>
</evidence>
<accession>A0A941JT24</accession>
<reference evidence="6" key="1">
    <citation type="submission" date="2021-02" db="EMBL/GenBank/DDBJ databases">
        <title>Metagenome analyses of Stigonema ocellatum DSM 106950, Chlorogloea purpurea SAG 13.99 and Gomphosphaeria aponina DSM 107014.</title>
        <authorList>
            <person name="Marter P."/>
            <person name="Huang S."/>
        </authorList>
    </citation>
    <scope>NUCLEOTIDE SEQUENCE</scope>
    <source>
        <strain evidence="6">JP213</strain>
    </source>
</reference>
<comment type="function">
    <text evidence="4">Involved in the system for phosphate transport across the cytoplasmic membrane.</text>
</comment>
<comment type="caution">
    <text evidence="6">The sequence shown here is derived from an EMBL/GenBank/DDBJ whole genome shotgun (WGS) entry which is preliminary data.</text>
</comment>
<dbReference type="PANTHER" id="PTHR30570">
    <property type="entry name" value="PERIPLASMIC PHOSPHATE BINDING COMPONENT OF PHOSPHATE ABC TRANSPORTER"/>
    <property type="match status" value="1"/>
</dbReference>